<dbReference type="GO" id="GO:0005829">
    <property type="term" value="C:cytosol"/>
    <property type="evidence" value="ECO:0007669"/>
    <property type="project" value="TreeGrafter"/>
</dbReference>
<dbReference type="RefSeq" id="WP_062496962.1">
    <property type="nucleotide sequence ID" value="NZ_LHZB01000117.1"/>
</dbReference>
<dbReference type="PANTHER" id="PTHR43235">
    <property type="entry name" value="GLUTAMINE AMIDOTRANSFERASE PB2B2.05-RELATED"/>
    <property type="match status" value="1"/>
</dbReference>
<gene>
    <name evidence="1" type="ORF">AD929_11250</name>
</gene>
<dbReference type="InterPro" id="IPR011697">
    <property type="entry name" value="Peptidase_C26"/>
</dbReference>
<dbReference type="Gene3D" id="3.40.50.880">
    <property type="match status" value="1"/>
</dbReference>
<dbReference type="GO" id="GO:0016740">
    <property type="term" value="F:transferase activity"/>
    <property type="evidence" value="ECO:0007669"/>
    <property type="project" value="UniProtKB-KW"/>
</dbReference>
<accession>A0A149QSI4</accession>
<dbReference type="PANTHER" id="PTHR43235:SF1">
    <property type="entry name" value="GLUTAMINE AMIDOTRANSFERASE PB2B2.05-RELATED"/>
    <property type="match status" value="1"/>
</dbReference>
<dbReference type="InterPro" id="IPR029062">
    <property type="entry name" value="Class_I_gatase-like"/>
</dbReference>
<evidence type="ECO:0000313" key="1">
    <source>
        <dbReference type="EMBL" id="KXV00221.1"/>
    </source>
</evidence>
<evidence type="ECO:0000313" key="2">
    <source>
        <dbReference type="Proteomes" id="UP000075573"/>
    </source>
</evidence>
<dbReference type="PROSITE" id="PS51273">
    <property type="entry name" value="GATASE_TYPE_1"/>
    <property type="match status" value="1"/>
</dbReference>
<proteinExistence type="predicted"/>
<sequence>MMRRMTLPRPSPSRRAPLIGLTLDHEPGGPGQFSRYPFHALRENYLTAVSDAGGMPVCLGYDCDAEALMVRLDGLIVTGGAFDVDPALYGEPSHPMTSPRPTRTAAELALMRAALAQGKPVLGICGGMQLLAVEAGGTLIQHLPEEQPGDLQHEQPNPRHEPGHDVEIVPGTKLAQIVGAERMAVNSSHHQAVRDPGAARICARAPDGTIEAIELEGPGFAIGVQWHPEFSLDPGDRRLYAALVETAR</sequence>
<dbReference type="SUPFAM" id="SSF52317">
    <property type="entry name" value="Class I glutamine amidotransferase-like"/>
    <property type="match status" value="1"/>
</dbReference>
<dbReference type="Pfam" id="PF07722">
    <property type="entry name" value="Peptidase_C26"/>
    <property type="match status" value="1"/>
</dbReference>
<organism evidence="1 2">
    <name type="scientific">Gluconobacter potus</name>
    <dbReference type="NCBI Taxonomy" id="2724927"/>
    <lineage>
        <taxon>Bacteria</taxon>
        <taxon>Pseudomonadati</taxon>
        <taxon>Pseudomonadota</taxon>
        <taxon>Alphaproteobacteria</taxon>
        <taxon>Acetobacterales</taxon>
        <taxon>Acetobacteraceae</taxon>
        <taxon>Gluconobacter</taxon>
    </lineage>
</organism>
<dbReference type="PATRIC" id="fig|442.7.peg.2122"/>
<dbReference type="Proteomes" id="UP000075573">
    <property type="component" value="Unassembled WGS sequence"/>
</dbReference>
<dbReference type="InterPro" id="IPR044668">
    <property type="entry name" value="PuuD-like"/>
</dbReference>
<dbReference type="AlphaFoldDB" id="A0A149QSI4"/>
<protein>
    <submittedName>
        <fullName evidence="1">Glutamine amidotransferase</fullName>
    </submittedName>
</protein>
<reference evidence="1 2" key="1">
    <citation type="submission" date="2015-06" db="EMBL/GenBank/DDBJ databases">
        <title>Improved classification and identification of acetic acid bacteria using matrix-assisted laser desorption/ionization time-of-flight mass spectrometry; Gluconobacter nephelii and Gluconobacter uchimurae are later heterotypic synonyms of Gluconobacter japonicus and Gluconobacter oxydans, respectively.</title>
        <authorList>
            <person name="Li L."/>
            <person name="Cleenwerck I."/>
            <person name="De Vuyst L."/>
            <person name="Vandamme P."/>
        </authorList>
    </citation>
    <scope>NUCLEOTIDE SEQUENCE [LARGE SCALE GENOMIC DNA]</scope>
    <source>
        <strain evidence="1 2">LMG 1764</strain>
    </source>
</reference>
<name>A0A149QSI4_9PROT</name>
<dbReference type="CDD" id="cd01745">
    <property type="entry name" value="GATase1_2"/>
    <property type="match status" value="1"/>
</dbReference>
<keyword evidence="1" id="KW-0808">Transferase</keyword>
<dbReference type="GO" id="GO:0006598">
    <property type="term" value="P:polyamine catabolic process"/>
    <property type="evidence" value="ECO:0007669"/>
    <property type="project" value="TreeGrafter"/>
</dbReference>
<keyword evidence="1" id="KW-0315">Glutamine amidotransferase</keyword>
<comment type="caution">
    <text evidence="1">The sequence shown here is derived from an EMBL/GenBank/DDBJ whole genome shotgun (WGS) entry which is preliminary data.</text>
</comment>
<dbReference type="EMBL" id="LHZB01000117">
    <property type="protein sequence ID" value="KXV00221.1"/>
    <property type="molecule type" value="Genomic_DNA"/>
</dbReference>
<dbReference type="GO" id="GO:0033969">
    <property type="term" value="F:gamma-glutamyl-gamma-aminobutyrate hydrolase activity"/>
    <property type="evidence" value="ECO:0007669"/>
    <property type="project" value="TreeGrafter"/>
</dbReference>